<feature type="compositionally biased region" description="Polar residues" evidence="1">
    <location>
        <begin position="34"/>
        <end position="44"/>
    </location>
</feature>
<evidence type="ECO:0000313" key="2">
    <source>
        <dbReference type="EMBL" id="KAK3054639.1"/>
    </source>
</evidence>
<gene>
    <name evidence="2" type="ORF">LTR09_004368</name>
</gene>
<keyword evidence="3" id="KW-1185">Reference proteome</keyword>
<name>A0AAJ0DQB6_9PEZI</name>
<protein>
    <submittedName>
        <fullName evidence="2">Uncharacterized protein</fullName>
    </submittedName>
</protein>
<dbReference type="Proteomes" id="UP001271007">
    <property type="component" value="Unassembled WGS sequence"/>
</dbReference>
<accession>A0AAJ0DQB6</accession>
<organism evidence="2 3">
    <name type="scientific">Extremus antarcticus</name>
    <dbReference type="NCBI Taxonomy" id="702011"/>
    <lineage>
        <taxon>Eukaryota</taxon>
        <taxon>Fungi</taxon>
        <taxon>Dikarya</taxon>
        <taxon>Ascomycota</taxon>
        <taxon>Pezizomycotina</taxon>
        <taxon>Dothideomycetes</taxon>
        <taxon>Dothideomycetidae</taxon>
        <taxon>Mycosphaerellales</taxon>
        <taxon>Extremaceae</taxon>
        <taxon>Extremus</taxon>
    </lineage>
</organism>
<feature type="region of interest" description="Disordered" evidence="1">
    <location>
        <begin position="1"/>
        <end position="44"/>
    </location>
</feature>
<proteinExistence type="predicted"/>
<comment type="caution">
    <text evidence="2">The sequence shown here is derived from an EMBL/GenBank/DDBJ whole genome shotgun (WGS) entry which is preliminary data.</text>
</comment>
<sequence>MEVDEKTVVGLSPKRNQEPATITPISESPPEVTEMQSNHQQNANVACSQRTIDEKVAEMLKQPQSMWDPWKRDGCKEWNMQQARLAKEKGEAARKRRKEIDAYEPLFLKQGSDWALYDPGFHEYPLSPGRKAPAMFTNYEKFKPGSARVVEINVNTFNVRITSTPSILHNKHINYEKTGPKVVVDDSAVEVPSTVNLPPKRRPGRPRKTVAPAFTSVTGRAKRPVKARTFTFVDMAAKRTSPRSIEKTIEKVPAVEAPTLRKTVIKSEPNVDDTESDLTDIE</sequence>
<reference evidence="2" key="1">
    <citation type="submission" date="2023-04" db="EMBL/GenBank/DDBJ databases">
        <title>Black Yeasts Isolated from many extreme environments.</title>
        <authorList>
            <person name="Coleine C."/>
            <person name="Stajich J.E."/>
            <person name="Selbmann L."/>
        </authorList>
    </citation>
    <scope>NUCLEOTIDE SEQUENCE</scope>
    <source>
        <strain evidence="2">CCFEE 5312</strain>
    </source>
</reference>
<evidence type="ECO:0000256" key="1">
    <source>
        <dbReference type="SAM" id="MobiDB-lite"/>
    </source>
</evidence>
<evidence type="ECO:0000313" key="3">
    <source>
        <dbReference type="Proteomes" id="UP001271007"/>
    </source>
</evidence>
<dbReference type="AlphaFoldDB" id="A0AAJ0DQB6"/>
<dbReference type="EMBL" id="JAWDJX010000011">
    <property type="protein sequence ID" value="KAK3054639.1"/>
    <property type="molecule type" value="Genomic_DNA"/>
</dbReference>